<dbReference type="EMBL" id="CP069280">
    <property type="protein sequence ID" value="QRI52469.1"/>
    <property type="molecule type" value="Genomic_DNA"/>
</dbReference>
<gene>
    <name evidence="3" type="ORF">JQS73_13665</name>
</gene>
<dbReference type="Pfam" id="PF09557">
    <property type="entry name" value="DUF2382"/>
    <property type="match status" value="1"/>
</dbReference>
<evidence type="ECO:0000259" key="2">
    <source>
        <dbReference type="Pfam" id="PF09557"/>
    </source>
</evidence>
<dbReference type="Proteomes" id="UP000663464">
    <property type="component" value="Chromosome"/>
</dbReference>
<dbReference type="PANTHER" id="PTHR38463">
    <property type="entry name" value="STRESS RESPONSE PROTEIN YSNF"/>
    <property type="match status" value="1"/>
</dbReference>
<dbReference type="RefSeq" id="WP_041350091.1">
    <property type="nucleotide sequence ID" value="NZ_CP069280.1"/>
</dbReference>
<evidence type="ECO:0000313" key="3">
    <source>
        <dbReference type="EMBL" id="QRI52469.1"/>
    </source>
</evidence>
<dbReference type="InterPro" id="IPR019060">
    <property type="entry name" value="DUF2382"/>
</dbReference>
<feature type="region of interest" description="Disordered" evidence="1">
    <location>
        <begin position="118"/>
        <end position="158"/>
    </location>
</feature>
<feature type="region of interest" description="Disordered" evidence="1">
    <location>
        <begin position="8"/>
        <end position="31"/>
    </location>
</feature>
<feature type="domain" description="DUF2382" evidence="2">
    <location>
        <begin position="32"/>
        <end position="140"/>
    </location>
</feature>
<organism evidence="3 4">
    <name type="scientific">Clostridium botulinum</name>
    <dbReference type="NCBI Taxonomy" id="1491"/>
    <lineage>
        <taxon>Bacteria</taxon>
        <taxon>Bacillati</taxon>
        <taxon>Bacillota</taxon>
        <taxon>Clostridia</taxon>
        <taxon>Eubacteriales</taxon>
        <taxon>Clostridiaceae</taxon>
        <taxon>Clostridium</taxon>
    </lineage>
</organism>
<evidence type="ECO:0000313" key="4">
    <source>
        <dbReference type="Proteomes" id="UP000663464"/>
    </source>
</evidence>
<dbReference type="InterPro" id="IPR052967">
    <property type="entry name" value="Stress_Response_Assoc"/>
</dbReference>
<evidence type="ECO:0000256" key="1">
    <source>
        <dbReference type="SAM" id="MobiDB-lite"/>
    </source>
</evidence>
<dbReference type="PANTHER" id="PTHR38463:SF1">
    <property type="entry name" value="STRESS RESPONSE PROTEIN YSNF"/>
    <property type="match status" value="1"/>
</dbReference>
<dbReference type="NCBIfam" id="TIGR02271">
    <property type="entry name" value="YsnF/AvaK domain"/>
    <property type="match status" value="1"/>
</dbReference>
<sequence length="158" mass="18164">MVGLFGSLFGNYDDNDNDNHSDDKKRKDEGRLTLHKEELDINKNRIHKGEVELGKEIVEEQKTVDVPVTHEEVVIERRAIDNEASDTPISDEETIRIPVSEEQVNVDKHTLVTEEVSAHKRELQDTRRVDESLKREEARIKTHGDANIVDKDTDEGFH</sequence>
<protein>
    <submittedName>
        <fullName evidence="3">YsnF/AvaK domain-containing protein</fullName>
    </submittedName>
</protein>
<name>A0ABD7CI40_CLOBO</name>
<dbReference type="AlphaFoldDB" id="A0ABD7CI40"/>
<accession>A0ABD7CI40</accession>
<feature type="compositionally biased region" description="Basic and acidic residues" evidence="1">
    <location>
        <begin position="17"/>
        <end position="31"/>
    </location>
</feature>
<proteinExistence type="predicted"/>
<reference evidence="3 4" key="1">
    <citation type="journal article" date="2014" name="J. Infect. Dis.">
        <title>Molecular characterization of a novel botulinum neurotoxin type H gene.</title>
        <authorList>
            <person name="Dover N."/>
            <person name="Barash J.R."/>
            <person name="Hill K.K."/>
            <person name="Xie G."/>
            <person name="Arnon S.S."/>
        </authorList>
    </citation>
    <scope>NUCLEOTIDE SEQUENCE [LARGE SCALE GENOMIC DNA]</scope>
    <source>
        <strain evidence="3 4">IBCA10-7060</strain>
    </source>
</reference>